<dbReference type="OrthoDB" id="47007at2759"/>
<keyword evidence="3" id="KW-1185">Reference proteome</keyword>
<evidence type="ECO:0000256" key="1">
    <source>
        <dbReference type="ARBA" id="ARBA00023002"/>
    </source>
</evidence>
<evidence type="ECO:0000313" key="2">
    <source>
        <dbReference type="EMBL" id="CCG80980.1"/>
    </source>
</evidence>
<sequence length="330" mass="35288">MLPQAKYIAKCSQYLGSTSLHNKNCLIVGATGGIGRSIALKLSALGANVTVAGRSKEGGSAVLSALRNKGVGEGQKHSFERVDLTSQKDTKRFLESTSKKLSDHGGLDYLFLTAGKPPNGKQTLTPDGIEAHFALQCLGRYSAAYNFAKVMNPNGCITAVCAPGQGSTAPIDDLEYLRPENKKKYWMLTAGGRDSLFVDSVLMNLAQQYASTKLNVLHLFPGFVATNSAQTAGFPFPVPLLARTFAPYISTNADEYATTPVFEAVQSSEKGTGGFRALNQYGSEVKIKDWVKDSSNRDACVQYSNRRIEEALQSVDGPDGSQVGELGIAA</sequence>
<dbReference type="PANTHER" id="PTHR47534">
    <property type="entry name" value="YALI0E05731P"/>
    <property type="match status" value="1"/>
</dbReference>
<dbReference type="eggNOG" id="KOG1208">
    <property type="taxonomic scope" value="Eukaryota"/>
</dbReference>
<dbReference type="Gene3D" id="3.40.50.720">
    <property type="entry name" value="NAD(P)-binding Rossmann-like Domain"/>
    <property type="match status" value="1"/>
</dbReference>
<dbReference type="InterPro" id="IPR036291">
    <property type="entry name" value="NAD(P)-bd_dom_sf"/>
</dbReference>
<dbReference type="VEuPathDB" id="FungiDB:TAPDE_000649"/>
<dbReference type="Proteomes" id="UP000013776">
    <property type="component" value="Unassembled WGS sequence"/>
</dbReference>
<protein>
    <submittedName>
        <fullName evidence="2">Uncharacterized protein</fullName>
    </submittedName>
</protein>
<comment type="caution">
    <text evidence="2">The sequence shown here is derived from an EMBL/GenBank/DDBJ whole genome shotgun (WGS) entry which is preliminary data.</text>
</comment>
<dbReference type="InterPro" id="IPR052228">
    <property type="entry name" value="Sec_Metab_Biosynth_Oxidored"/>
</dbReference>
<accession>R4XCC9</accession>
<dbReference type="PANTHER" id="PTHR47534:SF3">
    <property type="entry name" value="ALCOHOL DEHYDROGENASE-LIKE C-TERMINAL DOMAIN-CONTAINING PROTEIN"/>
    <property type="match status" value="1"/>
</dbReference>
<dbReference type="InterPro" id="IPR002347">
    <property type="entry name" value="SDR_fam"/>
</dbReference>
<dbReference type="EMBL" id="CAHR02000021">
    <property type="protein sequence ID" value="CCG80980.1"/>
    <property type="molecule type" value="Genomic_DNA"/>
</dbReference>
<dbReference type="SUPFAM" id="SSF51735">
    <property type="entry name" value="NAD(P)-binding Rossmann-fold domains"/>
    <property type="match status" value="1"/>
</dbReference>
<dbReference type="STRING" id="1097556.R4XCC9"/>
<dbReference type="GO" id="GO:0016491">
    <property type="term" value="F:oxidoreductase activity"/>
    <property type="evidence" value="ECO:0007669"/>
    <property type="project" value="UniProtKB-KW"/>
</dbReference>
<evidence type="ECO:0000313" key="3">
    <source>
        <dbReference type="Proteomes" id="UP000013776"/>
    </source>
</evidence>
<organism evidence="2 3">
    <name type="scientific">Taphrina deformans (strain PYCC 5710 / ATCC 11124 / CBS 356.35 / IMI 108563 / JCM 9778 / NBRC 8474)</name>
    <name type="common">Peach leaf curl fungus</name>
    <name type="synonym">Lalaria deformans</name>
    <dbReference type="NCBI Taxonomy" id="1097556"/>
    <lineage>
        <taxon>Eukaryota</taxon>
        <taxon>Fungi</taxon>
        <taxon>Dikarya</taxon>
        <taxon>Ascomycota</taxon>
        <taxon>Taphrinomycotina</taxon>
        <taxon>Taphrinomycetes</taxon>
        <taxon>Taphrinales</taxon>
        <taxon>Taphrinaceae</taxon>
        <taxon>Taphrina</taxon>
    </lineage>
</organism>
<proteinExistence type="predicted"/>
<dbReference type="PRINTS" id="PR00081">
    <property type="entry name" value="GDHRDH"/>
</dbReference>
<dbReference type="AlphaFoldDB" id="R4XCC9"/>
<name>R4XCC9_TAPDE</name>
<keyword evidence="1" id="KW-0560">Oxidoreductase</keyword>
<gene>
    <name evidence="2" type="ORF">TAPDE_000649</name>
</gene>
<reference evidence="2 3" key="1">
    <citation type="journal article" date="2013" name="MBio">
        <title>Genome sequencing of the plant pathogen Taphrina deformans, the causal agent of peach leaf curl.</title>
        <authorList>
            <person name="Cisse O.H."/>
            <person name="Almeida J.M.G.C.F."/>
            <person name="Fonseca A."/>
            <person name="Kumar A.A."/>
            <person name="Salojaervi J."/>
            <person name="Overmyer K."/>
            <person name="Hauser P.M."/>
            <person name="Pagni M."/>
        </authorList>
    </citation>
    <scope>NUCLEOTIDE SEQUENCE [LARGE SCALE GENOMIC DNA]</scope>
    <source>
        <strain evidence="3">PYCC 5710 / ATCC 11124 / CBS 356.35 / IMI 108563 / JCM 9778 / NBRC 8474</strain>
    </source>
</reference>
<dbReference type="Pfam" id="PF00106">
    <property type="entry name" value="adh_short"/>
    <property type="match status" value="1"/>
</dbReference>
<dbReference type="CDD" id="cd05233">
    <property type="entry name" value="SDR_c"/>
    <property type="match status" value="1"/>
</dbReference>